<evidence type="ECO:0000256" key="2">
    <source>
        <dbReference type="ARBA" id="ARBA00005450"/>
    </source>
</evidence>
<dbReference type="EMBL" id="QEXV01000001">
    <property type="protein sequence ID" value="PWE18449.1"/>
    <property type="molecule type" value="Genomic_DNA"/>
</dbReference>
<dbReference type="NCBIfam" id="TIGR00959">
    <property type="entry name" value="ffh"/>
    <property type="match status" value="1"/>
</dbReference>
<keyword evidence="5 10" id="KW-0694">RNA-binding</keyword>
<evidence type="ECO:0000256" key="1">
    <source>
        <dbReference type="ARBA" id="ARBA00004515"/>
    </source>
</evidence>
<dbReference type="InterPro" id="IPR013822">
    <property type="entry name" value="Signal_recog_particl_SRP54_hlx"/>
</dbReference>
<dbReference type="Pfam" id="PF00448">
    <property type="entry name" value="SRP54"/>
    <property type="match status" value="1"/>
</dbReference>
<dbReference type="SMART" id="SM00382">
    <property type="entry name" value="AAA"/>
    <property type="match status" value="1"/>
</dbReference>
<dbReference type="Proteomes" id="UP000245168">
    <property type="component" value="Unassembled WGS sequence"/>
</dbReference>
<dbReference type="InterPro" id="IPR004780">
    <property type="entry name" value="SRP"/>
</dbReference>
<dbReference type="InterPro" id="IPR022941">
    <property type="entry name" value="SRP54"/>
</dbReference>
<evidence type="ECO:0000256" key="5">
    <source>
        <dbReference type="ARBA" id="ARBA00022884"/>
    </source>
</evidence>
<feature type="binding site" evidence="10">
    <location>
        <begin position="250"/>
        <end position="253"/>
    </location>
    <ligand>
        <name>GTP</name>
        <dbReference type="ChEBI" id="CHEBI:37565"/>
    </ligand>
</feature>
<dbReference type="GO" id="GO:0005525">
    <property type="term" value="F:GTP binding"/>
    <property type="evidence" value="ECO:0007669"/>
    <property type="project" value="UniProtKB-UniRule"/>
</dbReference>
<dbReference type="InterPro" id="IPR042101">
    <property type="entry name" value="SRP54_N_sf"/>
</dbReference>
<accession>A0A2U2BWU4</accession>
<dbReference type="EC" id="3.6.5.4" evidence="10"/>
<dbReference type="GO" id="GO:0048500">
    <property type="term" value="C:signal recognition particle"/>
    <property type="evidence" value="ECO:0007669"/>
    <property type="project" value="UniProtKB-UniRule"/>
</dbReference>
<evidence type="ECO:0000256" key="3">
    <source>
        <dbReference type="ARBA" id="ARBA00022741"/>
    </source>
</evidence>
<evidence type="ECO:0000259" key="12">
    <source>
        <dbReference type="PROSITE" id="PS00300"/>
    </source>
</evidence>
<feature type="domain" description="SRP54-type proteins GTP-binding" evidence="12">
    <location>
        <begin position="271"/>
        <end position="284"/>
    </location>
</feature>
<dbReference type="InterPro" id="IPR000897">
    <property type="entry name" value="SRP54_GTPase_dom"/>
</dbReference>
<evidence type="ECO:0000256" key="10">
    <source>
        <dbReference type="HAMAP-Rule" id="MF_00306"/>
    </source>
</evidence>
<dbReference type="OrthoDB" id="9804720at2"/>
<dbReference type="Pfam" id="PF02978">
    <property type="entry name" value="SRP_SPB"/>
    <property type="match status" value="1"/>
</dbReference>
<dbReference type="SMART" id="SM00963">
    <property type="entry name" value="SRP54_N"/>
    <property type="match status" value="1"/>
</dbReference>
<comment type="similarity">
    <text evidence="2 10">Belongs to the GTP-binding SRP family. SRP54 subfamily.</text>
</comment>
<protein>
    <recommendedName>
        <fullName evidence="10">Signal recognition particle protein</fullName>
        <ecNumber evidence="10">3.6.5.4</ecNumber>
    </recommendedName>
    <alternativeName>
        <fullName evidence="10">Fifty-four homolog</fullName>
    </alternativeName>
</protein>
<dbReference type="SMART" id="SM00962">
    <property type="entry name" value="SRP54"/>
    <property type="match status" value="1"/>
</dbReference>
<keyword evidence="3 10" id="KW-0547">Nucleotide-binding</keyword>
<evidence type="ECO:0000256" key="7">
    <source>
        <dbReference type="ARBA" id="ARBA00023135"/>
    </source>
</evidence>
<dbReference type="RefSeq" id="WP_109251724.1">
    <property type="nucleotide sequence ID" value="NZ_QEXV01000001.1"/>
</dbReference>
<keyword evidence="14" id="KW-1185">Reference proteome</keyword>
<dbReference type="Gene3D" id="1.10.260.30">
    <property type="entry name" value="Signal recognition particle, SRP54 subunit, M-domain"/>
    <property type="match status" value="1"/>
</dbReference>
<dbReference type="InterPro" id="IPR036891">
    <property type="entry name" value="Signal_recog_part_SRP54_M_sf"/>
</dbReference>
<evidence type="ECO:0000256" key="6">
    <source>
        <dbReference type="ARBA" id="ARBA00023134"/>
    </source>
</evidence>
<keyword evidence="8 10" id="KW-0687">Ribonucleoprotein</keyword>
<evidence type="ECO:0000313" key="14">
    <source>
        <dbReference type="Proteomes" id="UP000245168"/>
    </source>
</evidence>
<dbReference type="SUPFAM" id="SSF47446">
    <property type="entry name" value="Signal peptide-binding domain"/>
    <property type="match status" value="1"/>
</dbReference>
<dbReference type="GO" id="GO:0003924">
    <property type="term" value="F:GTPase activity"/>
    <property type="evidence" value="ECO:0007669"/>
    <property type="project" value="UniProtKB-UniRule"/>
</dbReference>
<keyword evidence="6 10" id="KW-0342">GTP-binding</keyword>
<keyword evidence="10" id="KW-0963">Cytoplasm</keyword>
<feature type="binding site" evidence="10">
    <location>
        <begin position="109"/>
        <end position="116"/>
    </location>
    <ligand>
        <name>GTP</name>
        <dbReference type="ChEBI" id="CHEBI:37565"/>
    </ligand>
</feature>
<evidence type="ECO:0000256" key="8">
    <source>
        <dbReference type="ARBA" id="ARBA00023274"/>
    </source>
</evidence>
<comment type="function">
    <text evidence="10">Involved in targeting and insertion of nascent membrane proteins into the cytoplasmic membrane. Binds to the hydrophobic signal sequence of the ribosome-nascent chain (RNC) as it emerges from the ribosomes. The SRP-RNC complex is then targeted to the cytoplasmic membrane where it interacts with the SRP receptor FtsY. Interaction with FtsY leads to the transfer of the RNC complex to the Sec translocase for insertion into the membrane, the hydrolysis of GTP by both Ffh and FtsY, and the dissociation of the SRP-FtsY complex into the individual components.</text>
</comment>
<feature type="compositionally biased region" description="Gly residues" evidence="11">
    <location>
        <begin position="439"/>
        <end position="456"/>
    </location>
</feature>
<keyword evidence="4 10" id="KW-0378">Hydrolase</keyword>
<evidence type="ECO:0000256" key="9">
    <source>
        <dbReference type="ARBA" id="ARBA00048027"/>
    </source>
</evidence>
<dbReference type="GO" id="GO:0006614">
    <property type="term" value="P:SRP-dependent cotranslational protein targeting to membrane"/>
    <property type="evidence" value="ECO:0007669"/>
    <property type="project" value="InterPro"/>
</dbReference>
<comment type="subunit">
    <text evidence="10">Part of the signal recognition particle protein translocation system, which is composed of SRP and FtsY. SRP is a ribonucleoprotein composed of Ffh and a 4.5S RNA molecule.</text>
</comment>
<keyword evidence="7 10" id="KW-0733">Signal recognition particle</keyword>
<gene>
    <name evidence="10" type="primary">ffh</name>
    <name evidence="13" type="ORF">DDZ18_02250</name>
</gene>
<comment type="domain">
    <text evidence="10">Composed of three domains: the N-terminal N domain, which is responsible for interactions with the ribosome, the central G domain, which binds GTP, and the C-terminal M domain, which binds the RNA and the signal sequence of the RNC.</text>
</comment>
<reference evidence="14" key="1">
    <citation type="submission" date="2018-05" db="EMBL/GenBank/DDBJ databases">
        <authorList>
            <person name="Liu B.-T."/>
        </authorList>
    </citation>
    <scope>NUCLEOTIDE SEQUENCE [LARGE SCALE GENOMIC DNA]</scope>
    <source>
        <strain evidence="14">WD6-1</strain>
    </source>
</reference>
<dbReference type="AlphaFoldDB" id="A0A2U2BWU4"/>
<dbReference type="Gene3D" id="1.20.120.140">
    <property type="entry name" value="Signal recognition particle SRP54, nucleotide-binding domain"/>
    <property type="match status" value="1"/>
</dbReference>
<dbReference type="PANTHER" id="PTHR11564">
    <property type="entry name" value="SIGNAL RECOGNITION PARTICLE 54K PROTEIN SRP54"/>
    <property type="match status" value="1"/>
</dbReference>
<comment type="catalytic activity">
    <reaction evidence="9 10">
        <text>GTP + H2O = GDP + phosphate + H(+)</text>
        <dbReference type="Rhea" id="RHEA:19669"/>
        <dbReference type="ChEBI" id="CHEBI:15377"/>
        <dbReference type="ChEBI" id="CHEBI:15378"/>
        <dbReference type="ChEBI" id="CHEBI:37565"/>
        <dbReference type="ChEBI" id="CHEBI:43474"/>
        <dbReference type="ChEBI" id="CHEBI:58189"/>
        <dbReference type="EC" id="3.6.5.4"/>
    </reaction>
</comment>
<dbReference type="GO" id="GO:0008312">
    <property type="term" value="F:7S RNA binding"/>
    <property type="evidence" value="ECO:0007669"/>
    <property type="project" value="InterPro"/>
</dbReference>
<comment type="caution">
    <text evidence="13">The sequence shown here is derived from an EMBL/GenBank/DDBJ whole genome shotgun (WGS) entry which is preliminary data.</text>
</comment>
<feature type="binding site" evidence="10">
    <location>
        <begin position="192"/>
        <end position="196"/>
    </location>
    <ligand>
        <name>GTP</name>
        <dbReference type="ChEBI" id="CHEBI:37565"/>
    </ligand>
</feature>
<dbReference type="GO" id="GO:0005886">
    <property type="term" value="C:plasma membrane"/>
    <property type="evidence" value="ECO:0007669"/>
    <property type="project" value="UniProtKB-SubCell"/>
</dbReference>
<dbReference type="InterPro" id="IPR027417">
    <property type="entry name" value="P-loop_NTPase"/>
</dbReference>
<dbReference type="PANTHER" id="PTHR11564:SF5">
    <property type="entry name" value="SIGNAL RECOGNITION PARTICLE SUBUNIT SRP54"/>
    <property type="match status" value="1"/>
</dbReference>
<dbReference type="InterPro" id="IPR003593">
    <property type="entry name" value="AAA+_ATPase"/>
</dbReference>
<dbReference type="HAMAP" id="MF_00306">
    <property type="entry name" value="SRP54"/>
    <property type="match status" value="1"/>
</dbReference>
<evidence type="ECO:0000256" key="4">
    <source>
        <dbReference type="ARBA" id="ARBA00022801"/>
    </source>
</evidence>
<evidence type="ECO:0000313" key="13">
    <source>
        <dbReference type="EMBL" id="PWE18449.1"/>
    </source>
</evidence>
<name>A0A2U2BWU4_9PROT</name>
<dbReference type="Gene3D" id="3.40.50.300">
    <property type="entry name" value="P-loop containing nucleotide triphosphate hydrolases"/>
    <property type="match status" value="1"/>
</dbReference>
<dbReference type="PROSITE" id="PS00300">
    <property type="entry name" value="SRP54"/>
    <property type="match status" value="1"/>
</dbReference>
<dbReference type="InterPro" id="IPR004125">
    <property type="entry name" value="Signal_recog_particle_SRP54_M"/>
</dbReference>
<comment type="subcellular location">
    <subcellularLocation>
        <location evidence="1">Cell inner membrane</location>
        <topology evidence="1">Peripheral membrane protein</topology>
        <orientation evidence="1">Cytoplasmic side</orientation>
    </subcellularLocation>
    <subcellularLocation>
        <location evidence="10">Cytoplasm</location>
    </subcellularLocation>
    <text evidence="10">The SRP-RNC complex is targeted to the cytoplasmic membrane.</text>
</comment>
<proteinExistence type="inferred from homology"/>
<evidence type="ECO:0000256" key="11">
    <source>
        <dbReference type="SAM" id="MobiDB-lite"/>
    </source>
</evidence>
<organism evidence="13 14">
    <name type="scientific">Marinicauda salina</name>
    <dbReference type="NCBI Taxonomy" id="2135793"/>
    <lineage>
        <taxon>Bacteria</taxon>
        <taxon>Pseudomonadati</taxon>
        <taxon>Pseudomonadota</taxon>
        <taxon>Alphaproteobacteria</taxon>
        <taxon>Maricaulales</taxon>
        <taxon>Maricaulaceae</taxon>
        <taxon>Marinicauda</taxon>
    </lineage>
</organism>
<sequence>MFDALSERLSGVFDRITGRGALSEKDVEAALREIRVALLEADVALPAVKDFVKRVKEQAVGEEVIRSVSPGQQVVKIVHDELVRLLGGEGEPEGLHLEGEPPVAILMAGLQGSGKTTTTAKLAKRIQDRDKKKVLVASLDTRRPAAMEQLAQMAEKAGVDCLPIVKGQTAVEIAKRAMNAGRLQGYDVVILDTAGRTSIDEEMMAEAAAIAGATNPRETMLVADALTGQDAVETARRFHERLALTGLVLTRMDGDGRGGAALSMRWVTGLPIKFIGTSEKIDGLDVFDAKRLAGRILGRGDIVSLVEKAAEDVDQEKAEKLAKKMAKGKFDLNDLRDQLKQIQKMGGLGGIMGFLPGMNKAAKAQMASAGFDDTMIKRQEAIILSMTPTERAKPDILKASRKRRIAKGAGVEVPEVNKLLKMHRQMADMMKKMGKKGGKGGFPGMPGMPGMGGGAPQPGLDEAASDLLQGQAPKGAKGLPGLPGAGGSGGPPGLGGPLGPDGLPPGFPKGGKK</sequence>
<dbReference type="SUPFAM" id="SSF52540">
    <property type="entry name" value="P-loop containing nucleoside triphosphate hydrolases"/>
    <property type="match status" value="1"/>
</dbReference>
<feature type="region of interest" description="Disordered" evidence="11">
    <location>
        <begin position="435"/>
        <end position="513"/>
    </location>
</feature>
<dbReference type="Pfam" id="PF02881">
    <property type="entry name" value="SRP54_N"/>
    <property type="match status" value="1"/>
</dbReference>
<feature type="compositionally biased region" description="Gly residues" evidence="11">
    <location>
        <begin position="481"/>
        <end position="499"/>
    </location>
</feature>